<protein>
    <submittedName>
        <fullName evidence="1">Uncharacterized protein</fullName>
    </submittedName>
</protein>
<accession>A0A2P2P6H0</accession>
<dbReference type="EMBL" id="GGEC01069856">
    <property type="protein sequence ID" value="MBX50340.1"/>
    <property type="molecule type" value="Transcribed_RNA"/>
</dbReference>
<proteinExistence type="predicted"/>
<name>A0A2P2P6H0_RHIMU</name>
<sequence>MSAGKCRWIIITQQLQVLKCQLAEVVNEKKKACCRFLMAQKIYSRGCKERCFVHRQGMMSPL</sequence>
<evidence type="ECO:0000313" key="1">
    <source>
        <dbReference type="EMBL" id="MBX50340.1"/>
    </source>
</evidence>
<dbReference type="AlphaFoldDB" id="A0A2P2P6H0"/>
<reference evidence="1" key="1">
    <citation type="submission" date="2018-02" db="EMBL/GenBank/DDBJ databases">
        <title>Rhizophora mucronata_Transcriptome.</title>
        <authorList>
            <person name="Meera S.P."/>
            <person name="Sreeshan A."/>
            <person name="Augustine A."/>
        </authorList>
    </citation>
    <scope>NUCLEOTIDE SEQUENCE</scope>
    <source>
        <tissue evidence="1">Leaf</tissue>
    </source>
</reference>
<organism evidence="1">
    <name type="scientific">Rhizophora mucronata</name>
    <name type="common">Asiatic mangrove</name>
    <dbReference type="NCBI Taxonomy" id="61149"/>
    <lineage>
        <taxon>Eukaryota</taxon>
        <taxon>Viridiplantae</taxon>
        <taxon>Streptophyta</taxon>
        <taxon>Embryophyta</taxon>
        <taxon>Tracheophyta</taxon>
        <taxon>Spermatophyta</taxon>
        <taxon>Magnoliopsida</taxon>
        <taxon>eudicotyledons</taxon>
        <taxon>Gunneridae</taxon>
        <taxon>Pentapetalae</taxon>
        <taxon>rosids</taxon>
        <taxon>fabids</taxon>
        <taxon>Malpighiales</taxon>
        <taxon>Rhizophoraceae</taxon>
        <taxon>Rhizophora</taxon>
    </lineage>
</organism>